<proteinExistence type="predicted"/>
<sequence>MVANMSNTFFTWYCRDILVLRPTVYPTEAELCRCKGTNPSAHGCNPRNQSELRMSKWLAPVSLIRHNSGSTSALL</sequence>
<protein>
    <submittedName>
        <fullName evidence="1">Uncharacterized protein</fullName>
    </submittedName>
</protein>
<keyword evidence="2" id="KW-1185">Reference proteome</keyword>
<gene>
    <name evidence="1" type="ORF">NTEN_LOCUS24580</name>
</gene>
<organism evidence="1 2">
    <name type="scientific">Nesidiocoris tenuis</name>
    <dbReference type="NCBI Taxonomy" id="355587"/>
    <lineage>
        <taxon>Eukaryota</taxon>
        <taxon>Metazoa</taxon>
        <taxon>Ecdysozoa</taxon>
        <taxon>Arthropoda</taxon>
        <taxon>Hexapoda</taxon>
        <taxon>Insecta</taxon>
        <taxon>Pterygota</taxon>
        <taxon>Neoptera</taxon>
        <taxon>Paraneoptera</taxon>
        <taxon>Hemiptera</taxon>
        <taxon>Heteroptera</taxon>
        <taxon>Panheteroptera</taxon>
        <taxon>Cimicomorpha</taxon>
        <taxon>Miridae</taxon>
        <taxon>Dicyphina</taxon>
        <taxon>Nesidiocoris</taxon>
    </lineage>
</organism>
<dbReference type="Proteomes" id="UP000479000">
    <property type="component" value="Unassembled WGS sequence"/>
</dbReference>
<evidence type="ECO:0000313" key="1">
    <source>
        <dbReference type="EMBL" id="CAB0021055.1"/>
    </source>
</evidence>
<accession>A0A6H5HTP1</accession>
<dbReference type="EMBL" id="CADCXU010036247">
    <property type="protein sequence ID" value="CAB0021055.1"/>
    <property type="molecule type" value="Genomic_DNA"/>
</dbReference>
<evidence type="ECO:0000313" key="2">
    <source>
        <dbReference type="Proteomes" id="UP000479000"/>
    </source>
</evidence>
<feature type="non-terminal residue" evidence="1">
    <location>
        <position position="75"/>
    </location>
</feature>
<reference evidence="1 2" key="1">
    <citation type="submission" date="2020-02" db="EMBL/GenBank/DDBJ databases">
        <authorList>
            <person name="Ferguson B K."/>
        </authorList>
    </citation>
    <scope>NUCLEOTIDE SEQUENCE [LARGE SCALE GENOMIC DNA]</scope>
</reference>
<name>A0A6H5HTP1_9HEMI</name>
<dbReference type="AlphaFoldDB" id="A0A6H5HTP1"/>